<dbReference type="Proteomes" id="UP000234681">
    <property type="component" value="Chromosome 7"/>
</dbReference>
<evidence type="ECO:0000313" key="1">
    <source>
        <dbReference type="EMBL" id="EDM16021.1"/>
    </source>
</evidence>
<protein>
    <submittedName>
        <fullName evidence="1">Similar to PDZ-domain protein scribble (Predicted), isoform CRA_e</fullName>
    </submittedName>
</protein>
<reference evidence="1 2" key="1">
    <citation type="submission" date="2005-09" db="EMBL/GenBank/DDBJ databases">
        <authorList>
            <person name="Mural R.J."/>
            <person name="Li P.W."/>
            <person name="Adams M.D."/>
            <person name="Amanatides P.G."/>
            <person name="Baden-Tillson H."/>
            <person name="Barnstead M."/>
            <person name="Chin S.H."/>
            <person name="Dew I."/>
            <person name="Evans C.A."/>
            <person name="Ferriera S."/>
            <person name="Flanigan M."/>
            <person name="Fosler C."/>
            <person name="Glodek A."/>
            <person name="Gu Z."/>
            <person name="Holt R.A."/>
            <person name="Jennings D."/>
            <person name="Kraft C.L."/>
            <person name="Lu F."/>
            <person name="Nguyen T."/>
            <person name="Nusskern D.R."/>
            <person name="Pfannkoch C.M."/>
            <person name="Sitter C."/>
            <person name="Sutton G.G."/>
            <person name="Venter J.C."/>
            <person name="Wang Z."/>
            <person name="Woodage T."/>
            <person name="Zheng X.H."/>
            <person name="Zhong F."/>
        </authorList>
    </citation>
    <scope>NUCLEOTIDE SEQUENCE [LARGE SCALE GENOMIC DNA]</scope>
    <source>
        <strain>BN</strain>
        <strain evidence="2">Sprague-Dawley</strain>
    </source>
</reference>
<dbReference type="EMBL" id="CH473950">
    <property type="protein sequence ID" value="EDM16021.1"/>
    <property type="molecule type" value="Genomic_DNA"/>
</dbReference>
<organism evidence="1 2">
    <name type="scientific">Rattus norvegicus</name>
    <name type="common">Rat</name>
    <dbReference type="NCBI Taxonomy" id="10116"/>
    <lineage>
        <taxon>Eukaryota</taxon>
        <taxon>Metazoa</taxon>
        <taxon>Chordata</taxon>
        <taxon>Craniata</taxon>
        <taxon>Vertebrata</taxon>
        <taxon>Euteleostomi</taxon>
        <taxon>Mammalia</taxon>
        <taxon>Eutheria</taxon>
        <taxon>Euarchontoglires</taxon>
        <taxon>Glires</taxon>
        <taxon>Rodentia</taxon>
        <taxon>Myomorpha</taxon>
        <taxon>Muroidea</taxon>
        <taxon>Muridae</taxon>
        <taxon>Murinae</taxon>
        <taxon>Rattus</taxon>
    </lineage>
</organism>
<accession>A6HS54</accession>
<name>A6HS54_RAT</name>
<gene>
    <name evidence="1" type="primary">RGD1565055_predicted</name>
    <name evidence="1" type="ORF">rCG_60094</name>
</gene>
<sequence length="57" mass="6126">MTSRYWGPLGPSARSYLPILACHLPSSTPFCVLPTLFPVCGAFLHTLVSAQCALTMT</sequence>
<dbReference type="AlphaFoldDB" id="A6HS54"/>
<proteinExistence type="predicted"/>
<evidence type="ECO:0000313" key="2">
    <source>
        <dbReference type="Proteomes" id="UP000234681"/>
    </source>
</evidence>